<dbReference type="Proteomes" id="UP000279833">
    <property type="component" value="Unassembled WGS sequence"/>
</dbReference>
<evidence type="ECO:0000313" key="3">
    <source>
        <dbReference type="WBParaSite" id="SCUD_0000012701-mRNA-1"/>
    </source>
</evidence>
<evidence type="ECO:0000313" key="2">
    <source>
        <dbReference type="Proteomes" id="UP000279833"/>
    </source>
</evidence>
<dbReference type="EMBL" id="UZAK01000071">
    <property type="protein sequence ID" value="VDO59737.1"/>
    <property type="molecule type" value="Genomic_DNA"/>
</dbReference>
<protein>
    <submittedName>
        <fullName evidence="1 3">Uncharacterized protein</fullName>
    </submittedName>
</protein>
<organism evidence="3">
    <name type="scientific">Schistosoma curassoni</name>
    <dbReference type="NCBI Taxonomy" id="6186"/>
    <lineage>
        <taxon>Eukaryota</taxon>
        <taxon>Metazoa</taxon>
        <taxon>Spiralia</taxon>
        <taxon>Lophotrochozoa</taxon>
        <taxon>Platyhelminthes</taxon>
        <taxon>Trematoda</taxon>
        <taxon>Digenea</taxon>
        <taxon>Strigeidida</taxon>
        <taxon>Schistosomatoidea</taxon>
        <taxon>Schistosomatidae</taxon>
        <taxon>Schistosoma</taxon>
    </lineage>
</organism>
<keyword evidence="2" id="KW-1185">Reference proteome</keyword>
<reference evidence="3" key="1">
    <citation type="submission" date="2016-06" db="UniProtKB">
        <authorList>
            <consortium name="WormBaseParasite"/>
        </authorList>
    </citation>
    <scope>IDENTIFICATION</scope>
</reference>
<dbReference type="WBParaSite" id="SCUD_0000012701-mRNA-1">
    <property type="protein sequence ID" value="SCUD_0000012701-mRNA-1"/>
    <property type="gene ID" value="SCUD_0000012701"/>
</dbReference>
<sequence>MDAPTQAILSAFSIVLGHGIGDRQAAEQSLTALEVLEGQFSLMLLFCFVALSESFFNH</sequence>
<name>A0A183JBS3_9TREM</name>
<dbReference type="STRING" id="6186.A0A183JBS3"/>
<accession>A0A183JBS3</accession>
<dbReference type="AlphaFoldDB" id="A0A183JBS3"/>
<proteinExistence type="predicted"/>
<evidence type="ECO:0000313" key="1">
    <source>
        <dbReference type="EMBL" id="VDO59737.1"/>
    </source>
</evidence>
<reference evidence="1 2" key="2">
    <citation type="submission" date="2018-11" db="EMBL/GenBank/DDBJ databases">
        <authorList>
            <consortium name="Pathogen Informatics"/>
        </authorList>
    </citation>
    <scope>NUCLEOTIDE SEQUENCE [LARGE SCALE GENOMIC DNA]</scope>
    <source>
        <strain evidence="1">Dakar</strain>
        <strain evidence="2">Dakar, Senegal</strain>
    </source>
</reference>
<gene>
    <name evidence="1" type="ORF">SCUD_LOCUS128</name>
</gene>